<gene>
    <name evidence="3" type="ORF">Tcan_06856</name>
</gene>
<evidence type="ECO:0000256" key="2">
    <source>
        <dbReference type="SAM" id="Phobius"/>
    </source>
</evidence>
<accession>A0A0B2VPA4</accession>
<dbReference type="EMBL" id="JPKZ01000808">
    <property type="protein sequence ID" value="KHN85351.1"/>
    <property type="molecule type" value="Genomic_DNA"/>
</dbReference>
<evidence type="ECO:0000313" key="4">
    <source>
        <dbReference type="Proteomes" id="UP000031036"/>
    </source>
</evidence>
<feature type="region of interest" description="Disordered" evidence="1">
    <location>
        <begin position="259"/>
        <end position="289"/>
    </location>
</feature>
<proteinExistence type="predicted"/>
<feature type="transmembrane region" description="Helical" evidence="2">
    <location>
        <begin position="56"/>
        <end position="79"/>
    </location>
</feature>
<reference evidence="3 4" key="1">
    <citation type="submission" date="2014-11" db="EMBL/GenBank/DDBJ databases">
        <title>Genetic blueprint of the zoonotic pathogen Toxocara canis.</title>
        <authorList>
            <person name="Zhu X.-Q."/>
            <person name="Korhonen P.K."/>
            <person name="Cai H."/>
            <person name="Young N.D."/>
            <person name="Nejsum P."/>
            <person name="von Samson-Himmelstjerna G."/>
            <person name="Boag P.R."/>
            <person name="Tan P."/>
            <person name="Li Q."/>
            <person name="Min J."/>
            <person name="Yang Y."/>
            <person name="Wang X."/>
            <person name="Fang X."/>
            <person name="Hall R.S."/>
            <person name="Hofmann A."/>
            <person name="Sternberg P.W."/>
            <person name="Jex A.R."/>
            <person name="Gasser R.B."/>
        </authorList>
    </citation>
    <scope>NUCLEOTIDE SEQUENCE [LARGE SCALE GENOMIC DNA]</scope>
    <source>
        <strain evidence="3">PN_DK_2014</strain>
    </source>
</reference>
<dbReference type="OrthoDB" id="6022771at2759"/>
<sequence length="413" mass="45257">MTKIFATTQPDSVEKSPHDQKPAKTEGEVYSVIKPTILPISLPNTTIVKKDRKCHFSWIIGLILMLWVLATTVIIFHLAPDCVYRKLHQLTHHSEPHVTMAERFVFDIAEPHIKIAPKLPQISESSNVIDSSASESLNKMMNIDGNKGEQQLMSRAIVDGDVSEPLRKLEAVDGSANEAFRNQAIIDGDVSEPFGIQAIVDGDVGESFKNHASIDGDASEPFKQQVIIDGEANEPFRQQLIVEGETSEPFRNDVIVDGTVEETSKQEVPAEESTGEQRSGNDTIPDDDDATNAIRTLLRRPDVQQVVIVGRSEDSQGERPVKGVIVIDGSAIREGGANPSDVVNHIQNNRGVVIPAEQLMGDSEQPINPVQLAVQPPETLDAIKEQNMALNRPVAPPQMSPAASPDYQQQMIK</sequence>
<comment type="caution">
    <text evidence="3">The sequence shown here is derived from an EMBL/GenBank/DDBJ whole genome shotgun (WGS) entry which is preliminary data.</text>
</comment>
<keyword evidence="2" id="KW-1133">Transmembrane helix</keyword>
<keyword evidence="4" id="KW-1185">Reference proteome</keyword>
<feature type="compositionally biased region" description="Polar residues" evidence="1">
    <location>
        <begin position="1"/>
        <end position="11"/>
    </location>
</feature>
<organism evidence="3 4">
    <name type="scientific">Toxocara canis</name>
    <name type="common">Canine roundworm</name>
    <dbReference type="NCBI Taxonomy" id="6265"/>
    <lineage>
        <taxon>Eukaryota</taxon>
        <taxon>Metazoa</taxon>
        <taxon>Ecdysozoa</taxon>
        <taxon>Nematoda</taxon>
        <taxon>Chromadorea</taxon>
        <taxon>Rhabditida</taxon>
        <taxon>Spirurina</taxon>
        <taxon>Ascaridomorpha</taxon>
        <taxon>Ascaridoidea</taxon>
        <taxon>Toxocaridae</taxon>
        <taxon>Toxocara</taxon>
    </lineage>
</organism>
<keyword evidence="2" id="KW-0472">Membrane</keyword>
<dbReference type="Proteomes" id="UP000031036">
    <property type="component" value="Unassembled WGS sequence"/>
</dbReference>
<evidence type="ECO:0000313" key="3">
    <source>
        <dbReference type="EMBL" id="KHN85351.1"/>
    </source>
</evidence>
<evidence type="ECO:0000256" key="1">
    <source>
        <dbReference type="SAM" id="MobiDB-lite"/>
    </source>
</evidence>
<feature type="compositionally biased region" description="Basic and acidic residues" evidence="1">
    <location>
        <begin position="12"/>
        <end position="25"/>
    </location>
</feature>
<protein>
    <submittedName>
        <fullName evidence="3">Uncharacterized protein</fullName>
    </submittedName>
</protein>
<feature type="region of interest" description="Disordered" evidence="1">
    <location>
        <begin position="1"/>
        <end position="25"/>
    </location>
</feature>
<name>A0A0B2VPA4_TOXCA</name>
<feature type="region of interest" description="Disordered" evidence="1">
    <location>
        <begin position="392"/>
        <end position="413"/>
    </location>
</feature>
<keyword evidence="2" id="KW-0812">Transmembrane</keyword>
<dbReference type="AlphaFoldDB" id="A0A0B2VPA4"/>